<dbReference type="InterPro" id="IPR001647">
    <property type="entry name" value="HTH_TetR"/>
</dbReference>
<dbReference type="PROSITE" id="PS50977">
    <property type="entry name" value="HTH_TETR_2"/>
    <property type="match status" value="1"/>
</dbReference>
<dbReference type="GO" id="GO:0003677">
    <property type="term" value="F:DNA binding"/>
    <property type="evidence" value="ECO:0007669"/>
    <property type="project" value="UniProtKB-UniRule"/>
</dbReference>
<dbReference type="InterPro" id="IPR036271">
    <property type="entry name" value="Tet_transcr_reg_TetR-rel_C_sf"/>
</dbReference>
<name>A0A7K1SAT0_9BACT</name>
<dbReference type="Pfam" id="PF08359">
    <property type="entry name" value="TetR_C_4"/>
    <property type="match status" value="1"/>
</dbReference>
<dbReference type="EMBL" id="WPIN01000004">
    <property type="protein sequence ID" value="MVM30909.1"/>
    <property type="molecule type" value="Genomic_DNA"/>
</dbReference>
<reference evidence="4 5" key="1">
    <citation type="submission" date="2019-12" db="EMBL/GenBank/DDBJ databases">
        <title>Spirosoma sp. HMF4905 genome sequencing and assembly.</title>
        <authorList>
            <person name="Kang H."/>
            <person name="Cha I."/>
            <person name="Kim H."/>
            <person name="Joh K."/>
        </authorList>
    </citation>
    <scope>NUCLEOTIDE SEQUENCE [LARGE SCALE GENOMIC DNA]</scope>
    <source>
        <strain evidence="4 5">HMF4905</strain>
    </source>
</reference>
<evidence type="ECO:0000313" key="5">
    <source>
        <dbReference type="Proteomes" id="UP000436006"/>
    </source>
</evidence>
<dbReference type="RefSeq" id="WP_157585290.1">
    <property type="nucleotide sequence ID" value="NZ_WPIN01000004.1"/>
</dbReference>
<dbReference type="Gene3D" id="1.10.10.60">
    <property type="entry name" value="Homeodomain-like"/>
    <property type="match status" value="1"/>
</dbReference>
<dbReference type="InterPro" id="IPR050109">
    <property type="entry name" value="HTH-type_TetR-like_transc_reg"/>
</dbReference>
<keyword evidence="1 2" id="KW-0238">DNA-binding</keyword>
<dbReference type="PANTHER" id="PTHR30328:SF54">
    <property type="entry name" value="HTH-TYPE TRANSCRIPTIONAL REPRESSOR SCO4008"/>
    <property type="match status" value="1"/>
</dbReference>
<dbReference type="PRINTS" id="PR00455">
    <property type="entry name" value="HTHTETR"/>
</dbReference>
<evidence type="ECO:0000313" key="4">
    <source>
        <dbReference type="EMBL" id="MVM30909.1"/>
    </source>
</evidence>
<dbReference type="InterPro" id="IPR009057">
    <property type="entry name" value="Homeodomain-like_sf"/>
</dbReference>
<comment type="caution">
    <text evidence="4">The sequence shown here is derived from an EMBL/GenBank/DDBJ whole genome shotgun (WGS) entry which is preliminary data.</text>
</comment>
<dbReference type="SUPFAM" id="SSF46689">
    <property type="entry name" value="Homeodomain-like"/>
    <property type="match status" value="1"/>
</dbReference>
<evidence type="ECO:0000259" key="3">
    <source>
        <dbReference type="PROSITE" id="PS50977"/>
    </source>
</evidence>
<accession>A0A7K1SAT0</accession>
<evidence type="ECO:0000256" key="1">
    <source>
        <dbReference type="ARBA" id="ARBA00023125"/>
    </source>
</evidence>
<dbReference type="InterPro" id="IPR023772">
    <property type="entry name" value="DNA-bd_HTH_TetR-type_CS"/>
</dbReference>
<evidence type="ECO:0000256" key="2">
    <source>
        <dbReference type="PROSITE-ProRule" id="PRU00335"/>
    </source>
</evidence>
<organism evidence="4 5">
    <name type="scientific">Spirosoma arboris</name>
    <dbReference type="NCBI Taxonomy" id="2682092"/>
    <lineage>
        <taxon>Bacteria</taxon>
        <taxon>Pseudomonadati</taxon>
        <taxon>Bacteroidota</taxon>
        <taxon>Cytophagia</taxon>
        <taxon>Cytophagales</taxon>
        <taxon>Cytophagaceae</taxon>
        <taxon>Spirosoma</taxon>
    </lineage>
</organism>
<feature type="DNA-binding region" description="H-T-H motif" evidence="2">
    <location>
        <begin position="29"/>
        <end position="48"/>
    </location>
</feature>
<dbReference type="PANTHER" id="PTHR30328">
    <property type="entry name" value="TRANSCRIPTIONAL REPRESSOR"/>
    <property type="match status" value="1"/>
</dbReference>
<dbReference type="PROSITE" id="PS01081">
    <property type="entry name" value="HTH_TETR_1"/>
    <property type="match status" value="1"/>
</dbReference>
<feature type="domain" description="HTH tetR-type" evidence="3">
    <location>
        <begin position="6"/>
        <end position="66"/>
    </location>
</feature>
<gene>
    <name evidence="4" type="ORF">GO755_12780</name>
</gene>
<dbReference type="InterPro" id="IPR013570">
    <property type="entry name" value="Tscrpt_reg_YsiA_C"/>
</dbReference>
<dbReference type="Proteomes" id="UP000436006">
    <property type="component" value="Unassembled WGS sequence"/>
</dbReference>
<proteinExistence type="predicted"/>
<dbReference type="SUPFAM" id="SSF48498">
    <property type="entry name" value="Tetracyclin repressor-like, C-terminal domain"/>
    <property type="match status" value="1"/>
</dbReference>
<sequence>MMKCASSTEEKIKDAARKVFLEKGFEGATTRDIAKEAGLNCALMNYYFRSKEKLFATVFEEMLQLFFQGMTTVLHKPISLKEKLVELIEHDFQTFKSNPSLCIFILNELHRAPDHLVNIIQAAKTQAALLFEQQLKEAIDQGIVRPVNTHHVLSLLLSNTQFIFLGKALTMNTWQMNEDDFNTYAEDHKQLITQMIVNFLFIADPEIELRQHGSESAVLSH</sequence>
<dbReference type="Gene3D" id="1.10.357.10">
    <property type="entry name" value="Tetracycline Repressor, domain 2"/>
    <property type="match status" value="1"/>
</dbReference>
<keyword evidence="5" id="KW-1185">Reference proteome</keyword>
<dbReference type="Pfam" id="PF00440">
    <property type="entry name" value="TetR_N"/>
    <property type="match status" value="1"/>
</dbReference>
<dbReference type="AlphaFoldDB" id="A0A7K1SAT0"/>
<protein>
    <submittedName>
        <fullName evidence="4">TetR family transcriptional regulator</fullName>
    </submittedName>
</protein>